<sequence length="196" mass="21611">METKRESNSAATVLYFLSQEQSLRNSMLRCPGCNSGIESELHGRKRSQAVLWVPPKSVTGCNCWMSYRLRTGVTVTHHLREQYCSAQSVETKEFYIKHLKNGTSTKGHANEENEIARIAVENDCKRRAAEQPTSKCKPQIPIKCNPLGPFPASIAAAILMTRLLMLGLEGCFLIDYSIVGCCPGQPSGIPIPGKAK</sequence>
<comment type="caution">
    <text evidence="1">The sequence shown here is derived from an EMBL/GenBank/DDBJ whole genome shotgun (WGS) entry which is preliminary data.</text>
</comment>
<accession>A0ABR0A9U9</accession>
<evidence type="ECO:0000313" key="1">
    <source>
        <dbReference type="EMBL" id="KAK4021833.1"/>
    </source>
</evidence>
<evidence type="ECO:0000313" key="2">
    <source>
        <dbReference type="Proteomes" id="UP001234178"/>
    </source>
</evidence>
<protein>
    <submittedName>
        <fullName evidence="1">Uncharacterized protein</fullName>
    </submittedName>
</protein>
<organism evidence="1 2">
    <name type="scientific">Daphnia magna</name>
    <dbReference type="NCBI Taxonomy" id="35525"/>
    <lineage>
        <taxon>Eukaryota</taxon>
        <taxon>Metazoa</taxon>
        <taxon>Ecdysozoa</taxon>
        <taxon>Arthropoda</taxon>
        <taxon>Crustacea</taxon>
        <taxon>Branchiopoda</taxon>
        <taxon>Diplostraca</taxon>
        <taxon>Cladocera</taxon>
        <taxon>Anomopoda</taxon>
        <taxon>Daphniidae</taxon>
        <taxon>Daphnia</taxon>
    </lineage>
</organism>
<gene>
    <name evidence="1" type="ORF">OUZ56_003742</name>
</gene>
<keyword evidence="2" id="KW-1185">Reference proteome</keyword>
<proteinExistence type="predicted"/>
<dbReference type="EMBL" id="JAOYFB010000036">
    <property type="protein sequence ID" value="KAK4021833.1"/>
    <property type="molecule type" value="Genomic_DNA"/>
</dbReference>
<name>A0ABR0A9U9_9CRUS</name>
<reference evidence="1 2" key="1">
    <citation type="journal article" date="2023" name="Nucleic Acids Res.">
        <title>The hologenome of Daphnia magna reveals possible DNA methylation and microbiome-mediated evolution of the host genome.</title>
        <authorList>
            <person name="Chaturvedi A."/>
            <person name="Li X."/>
            <person name="Dhandapani V."/>
            <person name="Marshall H."/>
            <person name="Kissane S."/>
            <person name="Cuenca-Cambronero M."/>
            <person name="Asole G."/>
            <person name="Calvet F."/>
            <person name="Ruiz-Romero M."/>
            <person name="Marangio P."/>
            <person name="Guigo R."/>
            <person name="Rago D."/>
            <person name="Mirbahai L."/>
            <person name="Eastwood N."/>
            <person name="Colbourne J.K."/>
            <person name="Zhou J."/>
            <person name="Mallon E."/>
            <person name="Orsini L."/>
        </authorList>
    </citation>
    <scope>NUCLEOTIDE SEQUENCE [LARGE SCALE GENOMIC DNA]</scope>
    <source>
        <strain evidence="1">LRV0_1</strain>
    </source>
</reference>
<dbReference type="Proteomes" id="UP001234178">
    <property type="component" value="Unassembled WGS sequence"/>
</dbReference>